<comment type="caution">
    <text evidence="1">The sequence shown here is derived from an EMBL/GenBank/DDBJ whole genome shotgun (WGS) entry which is preliminary data.</text>
</comment>
<name>A0A922NYS0_9HYPH</name>
<keyword evidence="2" id="KW-1185">Reference proteome</keyword>
<dbReference type="AlphaFoldDB" id="A0A922NYS0"/>
<dbReference type="PROSITE" id="PS51257">
    <property type="entry name" value="PROKAR_LIPOPROTEIN"/>
    <property type="match status" value="1"/>
</dbReference>
<evidence type="ECO:0000313" key="2">
    <source>
        <dbReference type="Proteomes" id="UP000052167"/>
    </source>
</evidence>
<proteinExistence type="predicted"/>
<organism evidence="1 2">
    <name type="scientific">Pseudorhizobium pelagicum</name>
    <dbReference type="NCBI Taxonomy" id="1509405"/>
    <lineage>
        <taxon>Bacteria</taxon>
        <taxon>Pseudomonadati</taxon>
        <taxon>Pseudomonadota</taxon>
        <taxon>Alphaproteobacteria</taxon>
        <taxon>Hyphomicrobiales</taxon>
        <taxon>Rhizobiaceae</taxon>
        <taxon>Rhizobium/Agrobacterium group</taxon>
        <taxon>Pseudorhizobium</taxon>
    </lineage>
</organism>
<evidence type="ECO:0008006" key="3">
    <source>
        <dbReference type="Google" id="ProtNLM"/>
    </source>
</evidence>
<sequence length="120" mass="12879">MRHMTLIVSAMVLVGCSENDTDGCPARPLAELTTVSEAAFSRFNNDKMFTSPVDQLTPRASGFSYQANIPGWFGVLEVTDQAGTIVASLFAMVPCNGGVEFAVEWKRQADGTVKSGLSKE</sequence>
<gene>
    <name evidence="1" type="ORF">GV68_12575</name>
</gene>
<accession>A0A922NYS0</accession>
<protein>
    <recommendedName>
        <fullName evidence="3">Lipoprotein</fullName>
    </recommendedName>
</protein>
<dbReference type="EMBL" id="JOKJ01000023">
    <property type="protein sequence ID" value="KEQ04808.1"/>
    <property type="molecule type" value="Genomic_DNA"/>
</dbReference>
<evidence type="ECO:0000313" key="1">
    <source>
        <dbReference type="EMBL" id="KEQ04808.1"/>
    </source>
</evidence>
<reference evidence="1 2" key="1">
    <citation type="submission" date="2014-06" db="EMBL/GenBank/DDBJ databases">
        <title>Rhizobium pelagicum/R2-400B4.</title>
        <authorList>
            <person name="Kimes N.E."/>
            <person name="Lopez-Perez M."/>
        </authorList>
    </citation>
    <scope>NUCLEOTIDE SEQUENCE [LARGE SCALE GENOMIC DNA]</scope>
    <source>
        <strain evidence="1 2">R2-400B4</strain>
    </source>
</reference>
<dbReference type="Proteomes" id="UP000052167">
    <property type="component" value="Unassembled WGS sequence"/>
</dbReference>